<dbReference type="EMBL" id="KI964061">
    <property type="protein sequence ID" value="EUC42441.1"/>
    <property type="molecule type" value="Genomic_DNA"/>
</dbReference>
<sequence>MSPMPPDMLAHPSNQNAIPHFPSSYTTIYPTQTNTEHLREPTTLPRPSHSRTAHTTEPNHFPIPQIQGIVPGFRRAHPSTHISHSLSLSTPTTRDILQTLHATKSPTTTKTTTKQSSYPRPSPPNFLHPFPIVPYTTLPCTTNHTLYRDKAMADAPPLSLSTTLPIGLKLLFLGTLCAAVLGLAWVVVVWCVVCLPQRRDGDGDQEAQLHHKETWQSDQGRQWSDKEVKPSSKVQRNRSNHTQRSLGEADEGMKDMREMGDVANPFADHANMNEDEDTSAALSSGVQRPGTSRFRGRKDGAVGSLWNPFLDPPGEGEGSGSGSGGRTDEEWERARAVFFGEVEDARGEIEVEMRDLPCGQVNDVEATALKKGDRRSGFAAVVRRGIEMLDEGVGMVDGVVDDAVAAVARWTDDER</sequence>
<dbReference type="GeneID" id="19118319"/>
<reference evidence="3 4" key="1">
    <citation type="journal article" date="2013" name="PLoS Genet.">
        <title>Comparative genome structure, secondary metabolite, and effector coding capacity across Cochliobolus pathogens.</title>
        <authorList>
            <person name="Condon B.J."/>
            <person name="Leng Y."/>
            <person name="Wu D."/>
            <person name="Bushley K.E."/>
            <person name="Ohm R.A."/>
            <person name="Otillar R."/>
            <person name="Martin J."/>
            <person name="Schackwitz W."/>
            <person name="Grimwood J."/>
            <person name="MohdZainudin N."/>
            <person name="Xue C."/>
            <person name="Wang R."/>
            <person name="Manning V.A."/>
            <person name="Dhillon B."/>
            <person name="Tu Z.J."/>
            <person name="Steffenson B.J."/>
            <person name="Salamov A."/>
            <person name="Sun H."/>
            <person name="Lowry S."/>
            <person name="LaButti K."/>
            <person name="Han J."/>
            <person name="Copeland A."/>
            <person name="Lindquist E."/>
            <person name="Barry K."/>
            <person name="Schmutz J."/>
            <person name="Baker S.E."/>
            <person name="Ciuffetti L.M."/>
            <person name="Grigoriev I.V."/>
            <person name="Zhong S."/>
            <person name="Turgeon B.G."/>
        </authorList>
    </citation>
    <scope>NUCLEOTIDE SEQUENCE [LARGE SCALE GENOMIC DNA]</scope>
    <source>
        <strain evidence="3 4">ATCC 44560</strain>
    </source>
</reference>
<feature type="region of interest" description="Disordered" evidence="1">
    <location>
        <begin position="1"/>
        <end position="62"/>
    </location>
</feature>
<keyword evidence="4" id="KW-1185">Reference proteome</keyword>
<evidence type="ECO:0000256" key="1">
    <source>
        <dbReference type="SAM" id="MobiDB-lite"/>
    </source>
</evidence>
<feature type="region of interest" description="Disordered" evidence="1">
    <location>
        <begin position="276"/>
        <end position="329"/>
    </location>
</feature>
<dbReference type="AlphaFoldDB" id="W6ZG10"/>
<evidence type="ECO:0000313" key="3">
    <source>
        <dbReference type="EMBL" id="EUC42441.1"/>
    </source>
</evidence>
<accession>W6ZG10</accession>
<keyword evidence="2" id="KW-1133">Transmembrane helix</keyword>
<gene>
    <name evidence="3" type="ORF">COCMIDRAFT_103504</name>
</gene>
<feature type="compositionally biased region" description="Polar residues" evidence="1">
    <location>
        <begin position="12"/>
        <end position="35"/>
    </location>
</feature>
<name>W6ZG10_COCMI</name>
<feature type="compositionally biased region" description="Basic and acidic residues" evidence="1">
    <location>
        <begin position="201"/>
        <end position="215"/>
    </location>
</feature>
<dbReference type="HOGENOM" id="CLU_054809_0_0_1"/>
<dbReference type="RefSeq" id="XP_007691042.1">
    <property type="nucleotide sequence ID" value="XM_007692852.1"/>
</dbReference>
<feature type="compositionally biased region" description="Low complexity" evidence="1">
    <location>
        <begin position="103"/>
        <end position="117"/>
    </location>
</feature>
<evidence type="ECO:0000256" key="2">
    <source>
        <dbReference type="SAM" id="Phobius"/>
    </source>
</evidence>
<protein>
    <submittedName>
        <fullName evidence="3">Uncharacterized protein</fullName>
    </submittedName>
</protein>
<feature type="region of interest" description="Disordered" evidence="1">
    <location>
        <begin position="201"/>
        <end position="252"/>
    </location>
</feature>
<feature type="transmembrane region" description="Helical" evidence="2">
    <location>
        <begin position="170"/>
        <end position="190"/>
    </location>
</feature>
<evidence type="ECO:0000313" key="4">
    <source>
        <dbReference type="Proteomes" id="UP000054032"/>
    </source>
</evidence>
<dbReference type="KEGG" id="bor:COCMIDRAFT_103504"/>
<keyword evidence="2" id="KW-0812">Transmembrane</keyword>
<feature type="compositionally biased region" description="Gly residues" evidence="1">
    <location>
        <begin position="315"/>
        <end position="325"/>
    </location>
</feature>
<feature type="compositionally biased region" description="Polar residues" evidence="1">
    <location>
        <begin position="280"/>
        <end position="290"/>
    </location>
</feature>
<feature type="region of interest" description="Disordered" evidence="1">
    <location>
        <begin position="100"/>
        <end position="122"/>
    </location>
</feature>
<dbReference type="Proteomes" id="UP000054032">
    <property type="component" value="Unassembled WGS sequence"/>
</dbReference>
<keyword evidence="2" id="KW-0472">Membrane</keyword>
<proteinExistence type="predicted"/>
<dbReference type="OrthoDB" id="3695549at2759"/>
<organism evidence="3 4">
    <name type="scientific">Bipolaris oryzae ATCC 44560</name>
    <dbReference type="NCBI Taxonomy" id="930090"/>
    <lineage>
        <taxon>Eukaryota</taxon>
        <taxon>Fungi</taxon>
        <taxon>Dikarya</taxon>
        <taxon>Ascomycota</taxon>
        <taxon>Pezizomycotina</taxon>
        <taxon>Dothideomycetes</taxon>
        <taxon>Pleosporomycetidae</taxon>
        <taxon>Pleosporales</taxon>
        <taxon>Pleosporineae</taxon>
        <taxon>Pleosporaceae</taxon>
        <taxon>Bipolaris</taxon>
    </lineage>
</organism>